<comment type="caution">
    <text evidence="1">The sequence shown here is derived from an EMBL/GenBank/DDBJ whole genome shotgun (WGS) entry which is preliminary data.</text>
</comment>
<dbReference type="RefSeq" id="WP_203535953.1">
    <property type="nucleotide sequence ID" value="NZ_JAESND010000001.1"/>
</dbReference>
<reference evidence="1 2" key="1">
    <citation type="submission" date="2021-01" db="EMBL/GenBank/DDBJ databases">
        <title>Draft Genome Sequence and Polyhydroxyalkanoate Biosynthetic Potential of Jeongeupia naejangsanensis Type Strain DSM 24253.</title>
        <authorList>
            <person name="Turrini P."/>
            <person name="Artuso I."/>
            <person name="Lugli G.A."/>
            <person name="Frangipani E."/>
            <person name="Ventura M."/>
            <person name="Visca P."/>
        </authorList>
    </citation>
    <scope>NUCLEOTIDE SEQUENCE [LARGE SCALE GENOMIC DNA]</scope>
    <source>
        <strain evidence="1 2">DSM 24253</strain>
    </source>
</reference>
<organism evidence="1 2">
    <name type="scientific">Jeongeupia naejangsanensis</name>
    <dbReference type="NCBI Taxonomy" id="613195"/>
    <lineage>
        <taxon>Bacteria</taxon>
        <taxon>Pseudomonadati</taxon>
        <taxon>Pseudomonadota</taxon>
        <taxon>Betaproteobacteria</taxon>
        <taxon>Neisseriales</taxon>
        <taxon>Chitinibacteraceae</taxon>
        <taxon>Jeongeupia</taxon>
    </lineage>
</organism>
<dbReference type="Gene3D" id="3.30.565.10">
    <property type="entry name" value="Histidine kinase-like ATPase, C-terminal domain"/>
    <property type="match status" value="1"/>
</dbReference>
<keyword evidence="1" id="KW-0067">ATP-binding</keyword>
<dbReference type="SUPFAM" id="SSF55874">
    <property type="entry name" value="ATPase domain of HSP90 chaperone/DNA topoisomerase II/histidine kinase"/>
    <property type="match status" value="1"/>
</dbReference>
<keyword evidence="1" id="KW-0547">Nucleotide-binding</keyword>
<dbReference type="GO" id="GO:0005524">
    <property type="term" value="F:ATP binding"/>
    <property type="evidence" value="ECO:0007669"/>
    <property type="project" value="UniProtKB-KW"/>
</dbReference>
<accession>A0ABS2BH38</accession>
<evidence type="ECO:0000313" key="1">
    <source>
        <dbReference type="EMBL" id="MBM3114246.1"/>
    </source>
</evidence>
<gene>
    <name evidence="1" type="ORF">JMJ54_00270</name>
</gene>
<protein>
    <submittedName>
        <fullName evidence="1">ATP-binding protein</fullName>
    </submittedName>
</protein>
<dbReference type="InterPro" id="IPR036890">
    <property type="entry name" value="HATPase_C_sf"/>
</dbReference>
<evidence type="ECO:0000313" key="2">
    <source>
        <dbReference type="Proteomes" id="UP000809431"/>
    </source>
</evidence>
<keyword evidence="2" id="KW-1185">Reference proteome</keyword>
<name>A0ABS2BH38_9NEIS</name>
<dbReference type="EMBL" id="JAESND010000001">
    <property type="protein sequence ID" value="MBM3114246.1"/>
    <property type="molecule type" value="Genomic_DNA"/>
</dbReference>
<dbReference type="Proteomes" id="UP000809431">
    <property type="component" value="Unassembled WGS sequence"/>
</dbReference>
<dbReference type="Pfam" id="PF13589">
    <property type="entry name" value="HATPase_c_3"/>
    <property type="match status" value="1"/>
</dbReference>
<proteinExistence type="predicted"/>
<sequence>MTATTGATTDFDLTPDPRVLQMLGEINLAQWRCLAELVDNSIDGFMSAERLGDSITNPEVVITVPRTDTAAARVSVRDNGPGMSSETLEHAVRAGWSGNSPVGSLGLFGMGFNIATARLGLVTEVWTSRVGDPHEIGVRIDLDELKAQRNFRVARQTRPKADHAAHGTEIVISKLKPEQRAWLARGQNTTTMRKHLAKAYSALLSPERGNAVFRLDLNGTRIQARRHCTWNPERHVESPVGTVHAVERFNVALPSRRYCTFCMQTLADGEAVCPTGSSSCSVGTLERRVRGWVGIQRYLHDTDFGIDIIRNGRKIELGIKDLFEWREGESSEIEYPTDDQRKRGRFVGEIHLDHCRVSYTKDRFERDDPAWGEMVRLVRGDGPLQPLKAKTLGYGANNSPLFRLFQAFRRTSPQGKNGLWSRILVVKDNERALEMAGLFESNDTDYLGDERWWQLIEEQDATVLGTPSPVMPGGPAVPVHGDIPLGFLDDNFGGSRAALDSPSPGTTISPPPAPDRKPIFELTRKYVHPTYRVEYDVQGYAVSASDPGLSSGHPWALPLVDVATRTYAFLTDTAHDLYRSTTMTPLDALLIELSHRTMDFLRQTAADVTFASILADFRREYCADTRLDAGEIIVEAASTLTQIAASLQGKVTNSEGMILHDELSAPAREAIGRRMVARGVAAPREAIASGSFLNYADPQTIWDFFVKHPELFLDGKYWDDPFVALDYGSPEVTEEARRVVRARYDGYFADAVWLASQSPRDLERNGRDALIRASLSLKLLRPDMAE</sequence>